<dbReference type="OrthoDB" id="5845413at2759"/>
<organism evidence="2 3">
    <name type="scientific">Cercopithifilaria johnstoni</name>
    <dbReference type="NCBI Taxonomy" id="2874296"/>
    <lineage>
        <taxon>Eukaryota</taxon>
        <taxon>Metazoa</taxon>
        <taxon>Ecdysozoa</taxon>
        <taxon>Nematoda</taxon>
        <taxon>Chromadorea</taxon>
        <taxon>Rhabditida</taxon>
        <taxon>Spirurina</taxon>
        <taxon>Spiruromorpha</taxon>
        <taxon>Filarioidea</taxon>
        <taxon>Onchocercidae</taxon>
        <taxon>Cercopithifilaria</taxon>
    </lineage>
</organism>
<sequence>MTFPSNSDTVIGAIFVIQYCCPILAQYSSLLDFFGMNTGQSGMVSDRIPIDDITSQSFALISFIQGLQKNPENQFNKRLRKPLPQVALLDGIPVVPGIIGNFPGIGGCLLHQTPFVNQRSPSLFQNFLRFIPGAQDYLSDLVKTPIVDLHSLMGKYYWVISTAGVHDRYCPTTEFKNLAKVGNISAFSTMDLFRVNSPHGASKVGFGYGVIHNKKVYIYVQEDPCPYQVVITGPKNAKSGQYEYIVITNWAKFPLVAMTRDLAHFNANYRNELIQLFKNEGYIHKFSEIIGNWMHQVDWINCKPLTPIAFMSNIINRFFFGL</sequence>
<dbReference type="PANTHER" id="PTHR37437">
    <property type="entry name" value="LIPOCALIN-RELATED PROTEIN-RELATED"/>
    <property type="match status" value="1"/>
</dbReference>
<evidence type="ECO:0000259" key="1">
    <source>
        <dbReference type="Pfam" id="PF24976"/>
    </source>
</evidence>
<dbReference type="Proteomes" id="UP000746747">
    <property type="component" value="Unassembled WGS sequence"/>
</dbReference>
<protein>
    <recommendedName>
        <fullName evidence="1">Lipocalin domain-containing protein</fullName>
    </recommendedName>
</protein>
<comment type="caution">
    <text evidence="2">The sequence shown here is derived from an EMBL/GenBank/DDBJ whole genome shotgun (WGS) entry which is preliminary data.</text>
</comment>
<proteinExistence type="predicted"/>
<evidence type="ECO:0000313" key="2">
    <source>
        <dbReference type="EMBL" id="CAG9534169.1"/>
    </source>
</evidence>
<gene>
    <name evidence="2" type="ORF">CJOHNSTONI_LOCUS4330</name>
</gene>
<feature type="domain" description="Lipocalin" evidence="1">
    <location>
        <begin position="132"/>
        <end position="311"/>
    </location>
</feature>
<dbReference type="PANTHER" id="PTHR37437:SF5">
    <property type="entry name" value="LIPOCALIN-RELATED PROTEIN"/>
    <property type="match status" value="1"/>
</dbReference>
<dbReference type="InterPro" id="IPR056868">
    <property type="entry name" value="Lipocalin_dom_nem"/>
</dbReference>
<accession>A0A8J2M1F5</accession>
<dbReference type="Pfam" id="PF24976">
    <property type="entry name" value="Lipocalin_10"/>
    <property type="match status" value="1"/>
</dbReference>
<dbReference type="EMBL" id="CAKAEH010001292">
    <property type="protein sequence ID" value="CAG9534169.1"/>
    <property type="molecule type" value="Genomic_DNA"/>
</dbReference>
<reference evidence="2" key="1">
    <citation type="submission" date="2021-09" db="EMBL/GenBank/DDBJ databases">
        <authorList>
            <consortium name="Pathogen Informatics"/>
        </authorList>
    </citation>
    <scope>NUCLEOTIDE SEQUENCE</scope>
</reference>
<name>A0A8J2M1F5_9BILA</name>
<keyword evidence="3" id="KW-1185">Reference proteome</keyword>
<dbReference type="AlphaFoldDB" id="A0A8J2M1F5"/>
<evidence type="ECO:0000313" key="3">
    <source>
        <dbReference type="Proteomes" id="UP000746747"/>
    </source>
</evidence>